<accession>A0ABU9T3A7</accession>
<comment type="pathway">
    <text evidence="6">Amino-acid biosynthesis; glycine biosynthesis; glycine from L-serine: step 1/1.</text>
</comment>
<dbReference type="PANTHER" id="PTHR11680:SF35">
    <property type="entry name" value="SERINE HYDROXYMETHYLTRANSFERASE 1"/>
    <property type="match status" value="1"/>
</dbReference>
<dbReference type="InterPro" id="IPR049943">
    <property type="entry name" value="Ser_HO-MeTrfase-like"/>
</dbReference>
<comment type="function">
    <text evidence="6">Catalyzes the reversible interconversion of serine and glycine with tetrahydrofolate (THF) serving as the one-carbon carrier. This reaction serves as the major source of one-carbon groups required for the biosynthesis of purines, thymidylate, methionine, and other important biomolecules. Also exhibits THF-independent aldolase activity toward beta-hydroxyamino acids, producing glycine and aldehydes, via a retro-aldol mechanism.</text>
</comment>
<comment type="catalytic activity">
    <reaction evidence="6">
        <text>(6R)-5,10-methylene-5,6,7,8-tetrahydrofolate + glycine + H2O = (6S)-5,6,7,8-tetrahydrofolate + L-serine</text>
        <dbReference type="Rhea" id="RHEA:15481"/>
        <dbReference type="ChEBI" id="CHEBI:15377"/>
        <dbReference type="ChEBI" id="CHEBI:15636"/>
        <dbReference type="ChEBI" id="CHEBI:33384"/>
        <dbReference type="ChEBI" id="CHEBI:57305"/>
        <dbReference type="ChEBI" id="CHEBI:57453"/>
        <dbReference type="EC" id="2.1.2.1"/>
    </reaction>
</comment>
<keyword evidence="4 6" id="KW-0808">Transferase</keyword>
<feature type="site" description="Plays an important role in substrate specificity" evidence="6">
    <location>
        <position position="241"/>
    </location>
</feature>
<dbReference type="Proteomes" id="UP001477870">
    <property type="component" value="Unassembled WGS sequence"/>
</dbReference>
<comment type="cofactor">
    <cofactor evidence="1 6">
        <name>pyridoxal 5'-phosphate</name>
        <dbReference type="ChEBI" id="CHEBI:597326"/>
    </cofactor>
</comment>
<dbReference type="Gene3D" id="3.90.1150.10">
    <property type="entry name" value="Aspartate Aminotransferase, domain 1"/>
    <property type="match status" value="1"/>
</dbReference>
<evidence type="ECO:0000256" key="5">
    <source>
        <dbReference type="ARBA" id="ARBA00022898"/>
    </source>
</evidence>
<evidence type="ECO:0000256" key="4">
    <source>
        <dbReference type="ARBA" id="ARBA00022679"/>
    </source>
</evidence>
<dbReference type="Gene3D" id="3.40.640.10">
    <property type="entry name" value="Type I PLP-dependent aspartate aminotransferase-like (Major domain)"/>
    <property type="match status" value="1"/>
</dbReference>
<dbReference type="RefSeq" id="WP_342846905.1">
    <property type="nucleotide sequence ID" value="NZ_JBBMQO010000002.1"/>
</dbReference>
<evidence type="ECO:0000256" key="6">
    <source>
        <dbReference type="HAMAP-Rule" id="MF_00051"/>
    </source>
</evidence>
<reference evidence="8 9" key="1">
    <citation type="submission" date="2024-03" db="EMBL/GenBank/DDBJ databases">
        <title>Community enrichment and isolation of bacterial strains for fucoidan degradation.</title>
        <authorList>
            <person name="Sichert A."/>
        </authorList>
    </citation>
    <scope>NUCLEOTIDE SEQUENCE [LARGE SCALE GENOMIC DNA]</scope>
    <source>
        <strain evidence="8 9">AS62</strain>
    </source>
</reference>
<evidence type="ECO:0000256" key="2">
    <source>
        <dbReference type="ARBA" id="ARBA00006376"/>
    </source>
</evidence>
<dbReference type="GO" id="GO:0004372">
    <property type="term" value="F:glycine hydroxymethyltransferase activity"/>
    <property type="evidence" value="ECO:0007669"/>
    <property type="project" value="UniProtKB-EC"/>
</dbReference>
<dbReference type="SUPFAM" id="SSF53383">
    <property type="entry name" value="PLP-dependent transferases"/>
    <property type="match status" value="1"/>
</dbReference>
<comment type="similarity">
    <text evidence="2 6">Belongs to the SHMT family.</text>
</comment>
<comment type="subcellular location">
    <subcellularLocation>
        <location evidence="6">Cytoplasm</location>
    </subcellularLocation>
</comment>
<sequence length="438" mass="46713">MSTDSANLTQFSNDFFNETLSDRDPAVFGAIRQELGRQRNEIELIASENIASRAVIEAQGSIMTNKYAEGYSGRRYYGGCQYVDIAENLAIERVLELFGCDFANVQPNSGSQANQAVFMALAKPGDTLLGMSLDAGGHLTHGARPNQSGKWFNAVQYGLDIATGLIDYDQVEAMAKEHKPQIIVAGGSAYSRVIDFKRFREIADSVDAILWVDMAHIAGLVAAGLHPSPFPHAHVATSTTHKTLRGPRGGLVLTNDEAIAKKINSAVFPGIQGGPLMHVIAGKAVAFGEALRPEFKTYMSAVAQNAKILAQTLVEGGMDIVSGGTDTHLMLVDLRPKGVTGKATEEALGRAFITCNKNGVPNDPQKPTITSGIRLGTPAATTRGFGPAEFREVGKLIVRIVDGVAAAGEGGDTSGVEASVKEDVIKLTNRFPIYDYMS</sequence>
<evidence type="ECO:0000256" key="3">
    <source>
        <dbReference type="ARBA" id="ARBA00022563"/>
    </source>
</evidence>
<dbReference type="PROSITE" id="PS00096">
    <property type="entry name" value="SHMT"/>
    <property type="match status" value="1"/>
</dbReference>
<keyword evidence="6" id="KW-0963">Cytoplasm</keyword>
<dbReference type="InterPro" id="IPR039429">
    <property type="entry name" value="SHMT-like_dom"/>
</dbReference>
<protein>
    <recommendedName>
        <fullName evidence="6">Serine hydroxymethyltransferase</fullName>
        <shortName evidence="6">SHMT</shortName>
        <shortName evidence="6">Serine methylase</shortName>
        <ecNumber evidence="6">2.1.2.1</ecNumber>
    </recommendedName>
</protein>
<dbReference type="PANTHER" id="PTHR11680">
    <property type="entry name" value="SERINE HYDROXYMETHYLTRANSFERASE"/>
    <property type="match status" value="1"/>
</dbReference>
<feature type="domain" description="Serine hydroxymethyltransferase-like" evidence="7">
    <location>
        <begin position="20"/>
        <end position="397"/>
    </location>
</feature>
<comment type="caution">
    <text evidence="8">The sequence shown here is derived from an EMBL/GenBank/DDBJ whole genome shotgun (WGS) entry which is preliminary data.</text>
</comment>
<dbReference type="Pfam" id="PF00464">
    <property type="entry name" value="SHMT"/>
    <property type="match status" value="1"/>
</dbReference>
<dbReference type="CDD" id="cd00378">
    <property type="entry name" value="SHMT"/>
    <property type="match status" value="1"/>
</dbReference>
<organism evidence="8 9">
    <name type="scientific">Ahrensia kielensis</name>
    <dbReference type="NCBI Taxonomy" id="76980"/>
    <lineage>
        <taxon>Bacteria</taxon>
        <taxon>Pseudomonadati</taxon>
        <taxon>Pseudomonadota</taxon>
        <taxon>Alphaproteobacteria</taxon>
        <taxon>Hyphomicrobiales</taxon>
        <taxon>Ahrensiaceae</taxon>
        <taxon>Ahrensia</taxon>
    </lineage>
</organism>
<feature type="binding site" evidence="6">
    <location>
        <position position="257"/>
    </location>
    <ligand>
        <name>(6S)-5,6,7,8-tetrahydrofolate</name>
        <dbReference type="ChEBI" id="CHEBI:57453"/>
    </ligand>
</feature>
<dbReference type="EMBL" id="JBBMQO010000002">
    <property type="protein sequence ID" value="MEM5500612.1"/>
    <property type="molecule type" value="Genomic_DNA"/>
</dbReference>
<evidence type="ECO:0000259" key="7">
    <source>
        <dbReference type="Pfam" id="PF00464"/>
    </source>
</evidence>
<dbReference type="InterPro" id="IPR001085">
    <property type="entry name" value="Ser_HO-MeTrfase"/>
</dbReference>
<keyword evidence="3 6" id="KW-0554">One-carbon metabolism</keyword>
<dbReference type="InterPro" id="IPR019798">
    <property type="entry name" value="Ser_HO-MeTrfase_PLP_BS"/>
</dbReference>
<dbReference type="HAMAP" id="MF_00051">
    <property type="entry name" value="SHMT"/>
    <property type="match status" value="1"/>
</dbReference>
<keyword evidence="9" id="KW-1185">Reference proteome</keyword>
<keyword evidence="6" id="KW-0028">Amino-acid biosynthesis</keyword>
<feature type="binding site" evidence="6">
    <location>
        <position position="133"/>
    </location>
    <ligand>
        <name>(6S)-5,6,7,8-tetrahydrofolate</name>
        <dbReference type="ChEBI" id="CHEBI:57453"/>
    </ligand>
</feature>
<feature type="binding site" evidence="6">
    <location>
        <begin position="137"/>
        <end position="139"/>
    </location>
    <ligand>
        <name>(6S)-5,6,7,8-tetrahydrofolate</name>
        <dbReference type="ChEBI" id="CHEBI:57453"/>
    </ligand>
</feature>
<dbReference type="PIRSF" id="PIRSF000412">
    <property type="entry name" value="SHMT"/>
    <property type="match status" value="1"/>
</dbReference>
<comment type="pathway">
    <text evidence="6">One-carbon metabolism; tetrahydrofolate interconversion.</text>
</comment>
<comment type="subunit">
    <text evidence="6">Homodimer.</text>
</comment>
<dbReference type="NCBIfam" id="NF000586">
    <property type="entry name" value="PRK00011.1"/>
    <property type="match status" value="1"/>
</dbReference>
<dbReference type="EC" id="2.1.2.1" evidence="6"/>
<keyword evidence="5 6" id="KW-0663">Pyridoxal phosphate</keyword>
<dbReference type="InterPro" id="IPR015421">
    <property type="entry name" value="PyrdxlP-dep_Trfase_major"/>
</dbReference>
<dbReference type="InterPro" id="IPR015424">
    <property type="entry name" value="PyrdxlP-dep_Trfase"/>
</dbReference>
<evidence type="ECO:0000313" key="9">
    <source>
        <dbReference type="Proteomes" id="UP001477870"/>
    </source>
</evidence>
<comment type="caution">
    <text evidence="6">Lacks conserved residue(s) required for the propagation of feature annotation.</text>
</comment>
<name>A0ABU9T3A7_9HYPH</name>
<proteinExistence type="inferred from homology"/>
<evidence type="ECO:0000256" key="1">
    <source>
        <dbReference type="ARBA" id="ARBA00001933"/>
    </source>
</evidence>
<dbReference type="InterPro" id="IPR015422">
    <property type="entry name" value="PyrdxlP-dep_Trfase_small"/>
</dbReference>
<gene>
    <name evidence="6 8" type="primary">glyA</name>
    <name evidence="8" type="ORF">WNY59_03310</name>
</gene>
<feature type="modified residue" description="N6-(pyridoxal phosphate)lysine" evidence="6">
    <location>
        <position position="242"/>
    </location>
</feature>
<evidence type="ECO:0000313" key="8">
    <source>
        <dbReference type="EMBL" id="MEM5500612.1"/>
    </source>
</evidence>